<gene>
    <name evidence="1" type="ORF">PRK78_004418</name>
</gene>
<reference evidence="1" key="1">
    <citation type="submission" date="2023-03" db="EMBL/GenBank/DDBJ databases">
        <title>Emydomyces testavorans Genome Sequence.</title>
        <authorList>
            <person name="Hoyer L."/>
        </authorList>
    </citation>
    <scope>NUCLEOTIDE SEQUENCE</scope>
    <source>
        <strain evidence="1">16-2883</strain>
    </source>
</reference>
<dbReference type="Gene3D" id="3.90.1150.10">
    <property type="entry name" value="Aspartate Aminotransferase, domain 1"/>
    <property type="match status" value="1"/>
</dbReference>
<dbReference type="InterPro" id="IPR015424">
    <property type="entry name" value="PyrdxlP-dep_Trfase"/>
</dbReference>
<sequence length="132" mass="14940">MVQEYIWWRKHTDRLSSFIRYPPHVPRIHSLTSTTAGRLSALGYTFSAPVQTNVIILDLDAAGIPIAAFVDYLTAAGLQMFPTPKLVFYSQMTEETAEKLIDALGRLITHQRIARDLAAWKDGRWEAYEGVC</sequence>
<dbReference type="GO" id="GO:0016829">
    <property type="term" value="F:lyase activity"/>
    <property type="evidence" value="ECO:0007669"/>
    <property type="project" value="UniProtKB-KW"/>
</dbReference>
<protein>
    <submittedName>
        <fullName evidence="1">Threonine aldolase</fullName>
        <ecNumber evidence="1">4.1.2.48</ecNumber>
    </submittedName>
</protein>
<dbReference type="InterPro" id="IPR015422">
    <property type="entry name" value="PyrdxlP-dep_Trfase_small"/>
</dbReference>
<dbReference type="EMBL" id="CP120628">
    <property type="protein sequence ID" value="WEW58950.1"/>
    <property type="molecule type" value="Genomic_DNA"/>
</dbReference>
<dbReference type="SUPFAM" id="SSF53383">
    <property type="entry name" value="PLP-dependent transferases"/>
    <property type="match status" value="1"/>
</dbReference>
<dbReference type="EC" id="4.1.2.48" evidence="1"/>
<organism evidence="1 2">
    <name type="scientific">Emydomyces testavorans</name>
    <dbReference type="NCBI Taxonomy" id="2070801"/>
    <lineage>
        <taxon>Eukaryota</taxon>
        <taxon>Fungi</taxon>
        <taxon>Dikarya</taxon>
        <taxon>Ascomycota</taxon>
        <taxon>Pezizomycotina</taxon>
        <taxon>Eurotiomycetes</taxon>
        <taxon>Eurotiomycetidae</taxon>
        <taxon>Onygenales</taxon>
        <taxon>Nannizziopsiaceae</taxon>
        <taxon>Emydomyces</taxon>
    </lineage>
</organism>
<dbReference type="Proteomes" id="UP001219355">
    <property type="component" value="Chromosome 2"/>
</dbReference>
<keyword evidence="2" id="KW-1185">Reference proteome</keyword>
<accession>A0AAF0DI08</accession>
<evidence type="ECO:0000313" key="2">
    <source>
        <dbReference type="Proteomes" id="UP001219355"/>
    </source>
</evidence>
<evidence type="ECO:0000313" key="1">
    <source>
        <dbReference type="EMBL" id="WEW58950.1"/>
    </source>
</evidence>
<name>A0AAF0DI08_9EURO</name>
<keyword evidence="1" id="KW-0456">Lyase</keyword>
<dbReference type="AlphaFoldDB" id="A0AAF0DI08"/>
<proteinExistence type="predicted"/>